<dbReference type="GO" id="GO:0006935">
    <property type="term" value="P:chemotaxis"/>
    <property type="evidence" value="ECO:0007669"/>
    <property type="project" value="UniProtKB-KW"/>
</dbReference>
<dbReference type="InterPro" id="IPR050992">
    <property type="entry name" value="CheZ_family_phosphatases"/>
</dbReference>
<dbReference type="Gene3D" id="3.40.1550.10">
    <property type="entry name" value="CheC-like"/>
    <property type="match status" value="1"/>
</dbReference>
<dbReference type="EMBL" id="JAAIYP010000038">
    <property type="protein sequence ID" value="NFV80727.1"/>
    <property type="molecule type" value="Genomic_DNA"/>
</dbReference>
<sequence length="209" mass="22798">MSIVLNEMERDVVTELFNIGVGHAAAAFGELTREKVQLAVPRVDIVNYTEAANQLATVAGEPMIGIRQDFEGPLTGVAALIFPERRSLEIVRAAIDDRFPLDDVSELERETLLEIGNIILNSCLAAISDMLGMPTSASLPHLVQSAPPDLLDTLSARTSIDRIVLFLHIDFSVSRLNVSGYLLFILGVEGSARFLEAVRGLIRRSEQGE</sequence>
<dbReference type="CDD" id="cd17910">
    <property type="entry name" value="CheC_ClassII"/>
    <property type="match status" value="1"/>
</dbReference>
<evidence type="ECO:0000256" key="2">
    <source>
        <dbReference type="ARBA" id="ARBA00022801"/>
    </source>
</evidence>
<keyword evidence="1" id="KW-0145">Chemotaxis</keyword>
<evidence type="ECO:0000313" key="3">
    <source>
        <dbReference type="EMBL" id="NFV80727.1"/>
    </source>
</evidence>
<keyword evidence="2" id="KW-0378">Hydrolase</keyword>
<dbReference type="SUPFAM" id="SSF103039">
    <property type="entry name" value="CheC-like"/>
    <property type="match status" value="1"/>
</dbReference>
<keyword evidence="4" id="KW-1185">Reference proteome</keyword>
<comment type="caution">
    <text evidence="3">The sequence shown here is derived from an EMBL/GenBank/DDBJ whole genome shotgun (WGS) entry which is preliminary data.</text>
</comment>
<evidence type="ECO:0000256" key="1">
    <source>
        <dbReference type="ARBA" id="ARBA00022500"/>
    </source>
</evidence>
<dbReference type="GO" id="GO:0016787">
    <property type="term" value="F:hydrolase activity"/>
    <property type="evidence" value="ECO:0007669"/>
    <property type="project" value="UniProtKB-KW"/>
</dbReference>
<dbReference type="PANTHER" id="PTHR43693:SF1">
    <property type="entry name" value="PROTEIN PHOSPHATASE CHEZ"/>
    <property type="match status" value="1"/>
</dbReference>
<proteinExistence type="predicted"/>
<dbReference type="PANTHER" id="PTHR43693">
    <property type="entry name" value="PROTEIN PHOSPHATASE CHEZ"/>
    <property type="match status" value="1"/>
</dbReference>
<dbReference type="Proteomes" id="UP000480684">
    <property type="component" value="Unassembled WGS sequence"/>
</dbReference>
<dbReference type="InterPro" id="IPR028976">
    <property type="entry name" value="CheC-like_sf"/>
</dbReference>
<organism evidence="3 4">
    <name type="scientific">Magnetospirillum aberrantis SpK</name>
    <dbReference type="NCBI Taxonomy" id="908842"/>
    <lineage>
        <taxon>Bacteria</taxon>
        <taxon>Pseudomonadati</taxon>
        <taxon>Pseudomonadota</taxon>
        <taxon>Alphaproteobacteria</taxon>
        <taxon>Rhodospirillales</taxon>
        <taxon>Rhodospirillaceae</taxon>
        <taxon>Magnetospirillum</taxon>
    </lineage>
</organism>
<evidence type="ECO:0000313" key="4">
    <source>
        <dbReference type="Proteomes" id="UP000480684"/>
    </source>
</evidence>
<dbReference type="AlphaFoldDB" id="A0A7C9UUB4"/>
<gene>
    <name evidence="3" type="ORF">G4223_11470</name>
</gene>
<dbReference type="RefSeq" id="WP_163679516.1">
    <property type="nucleotide sequence ID" value="NZ_JAAIYP010000038.1"/>
</dbReference>
<name>A0A7C9UUB4_9PROT</name>
<reference evidence="3 4" key="1">
    <citation type="submission" date="2020-02" db="EMBL/GenBank/DDBJ databases">
        <authorList>
            <person name="Dziuba M."/>
            <person name="Kuznetsov B."/>
            <person name="Mardanov A."/>
            <person name="Ravin N."/>
            <person name="Grouzdev D."/>
        </authorList>
    </citation>
    <scope>NUCLEOTIDE SEQUENCE [LARGE SCALE GENOMIC DNA]</scope>
    <source>
        <strain evidence="3 4">SpK</strain>
    </source>
</reference>
<accession>A0A7C9UUB4</accession>
<protein>
    <submittedName>
        <fullName evidence="3">Chemotaxis protein CheC</fullName>
    </submittedName>
</protein>